<feature type="chain" id="PRO_5022809523" description="DUF1579 domain-containing protein" evidence="1">
    <location>
        <begin position="24"/>
        <end position="188"/>
    </location>
</feature>
<protein>
    <recommendedName>
        <fullName evidence="4">DUF1579 domain-containing protein</fullName>
    </recommendedName>
</protein>
<feature type="signal peptide" evidence="1">
    <location>
        <begin position="1"/>
        <end position="23"/>
    </location>
</feature>
<dbReference type="Pfam" id="PF07617">
    <property type="entry name" value="DUF1579"/>
    <property type="match status" value="1"/>
</dbReference>
<reference evidence="2 3" key="1">
    <citation type="submission" date="2019-08" db="EMBL/GenBank/DDBJ databases">
        <title>Deep-cultivation of Planctomycetes and their phenomic and genomic characterization uncovers novel biology.</title>
        <authorList>
            <person name="Wiegand S."/>
            <person name="Jogler M."/>
            <person name="Boedeker C."/>
            <person name="Pinto D."/>
            <person name="Vollmers J."/>
            <person name="Rivas-Marin E."/>
            <person name="Kohn T."/>
            <person name="Peeters S.H."/>
            <person name="Heuer A."/>
            <person name="Rast P."/>
            <person name="Oberbeckmann S."/>
            <person name="Bunk B."/>
            <person name="Jeske O."/>
            <person name="Meyerdierks A."/>
            <person name="Storesund J.E."/>
            <person name="Kallscheuer N."/>
            <person name="Luecker S."/>
            <person name="Lage O.M."/>
            <person name="Pohl T."/>
            <person name="Merkel B.J."/>
            <person name="Hornburger P."/>
            <person name="Mueller R.-W."/>
            <person name="Bruemmer F."/>
            <person name="Labrenz M."/>
            <person name="Spormann A.M."/>
            <person name="Op den Camp H."/>
            <person name="Overmann J."/>
            <person name="Amann R."/>
            <person name="Jetten M.S.M."/>
            <person name="Mascher T."/>
            <person name="Medema M.H."/>
            <person name="Devos D.P."/>
            <person name="Kaster A.-K."/>
            <person name="Ovreas L."/>
            <person name="Rohde M."/>
            <person name="Galperin M.Y."/>
            <person name="Jogler C."/>
        </authorList>
    </citation>
    <scope>NUCLEOTIDE SEQUENCE [LARGE SCALE GENOMIC DNA]</scope>
    <source>
        <strain evidence="2 3">OJF2</strain>
    </source>
</reference>
<proteinExistence type="predicted"/>
<evidence type="ECO:0000256" key="1">
    <source>
        <dbReference type="SAM" id="SignalP"/>
    </source>
</evidence>
<dbReference type="Proteomes" id="UP000324233">
    <property type="component" value="Chromosome"/>
</dbReference>
<sequence precursor="true">MKIMTCFACFCVVASALATAARAEDPPIPRPTAEHKILAAEEGTWDATIKSFEAGPESAPTVSKGVEVNTVMAGGLWVASSFKGDFGGMTFEGRGQYGYDPYKKKYVGTWVDSMSPSLIVLEGTYDAATKTLSYAGDGVCPIDNSKLGMRMVTVAKEDGRRVFTLYATGTPTGGKEAKMMEIEYTKRK</sequence>
<name>A0A5B9VW20_9BACT</name>
<dbReference type="AlphaFoldDB" id="A0A5B9VW20"/>
<evidence type="ECO:0000313" key="3">
    <source>
        <dbReference type="Proteomes" id="UP000324233"/>
    </source>
</evidence>
<gene>
    <name evidence="2" type="ORF">OJF2_04520</name>
</gene>
<dbReference type="InterPro" id="IPR011473">
    <property type="entry name" value="DUF1579"/>
</dbReference>
<dbReference type="KEGG" id="agv:OJF2_04520"/>
<accession>A0A5B9VW20</accession>
<keyword evidence="1" id="KW-0732">Signal</keyword>
<organism evidence="2 3">
    <name type="scientific">Aquisphaera giovannonii</name>
    <dbReference type="NCBI Taxonomy" id="406548"/>
    <lineage>
        <taxon>Bacteria</taxon>
        <taxon>Pseudomonadati</taxon>
        <taxon>Planctomycetota</taxon>
        <taxon>Planctomycetia</taxon>
        <taxon>Isosphaerales</taxon>
        <taxon>Isosphaeraceae</taxon>
        <taxon>Aquisphaera</taxon>
    </lineage>
</organism>
<dbReference type="EMBL" id="CP042997">
    <property type="protein sequence ID" value="QEH31985.1"/>
    <property type="molecule type" value="Genomic_DNA"/>
</dbReference>
<evidence type="ECO:0008006" key="4">
    <source>
        <dbReference type="Google" id="ProtNLM"/>
    </source>
</evidence>
<evidence type="ECO:0000313" key="2">
    <source>
        <dbReference type="EMBL" id="QEH31985.1"/>
    </source>
</evidence>
<keyword evidence="3" id="KW-1185">Reference proteome</keyword>